<dbReference type="AlphaFoldDB" id="A0AAV4SIF0"/>
<comment type="caution">
    <text evidence="1">The sequence shown here is derived from an EMBL/GenBank/DDBJ whole genome shotgun (WGS) entry which is preliminary data.</text>
</comment>
<reference evidence="1 2" key="1">
    <citation type="submission" date="2021-06" db="EMBL/GenBank/DDBJ databases">
        <title>Caerostris darwini draft genome.</title>
        <authorList>
            <person name="Kono N."/>
            <person name="Arakawa K."/>
        </authorList>
    </citation>
    <scope>NUCLEOTIDE SEQUENCE [LARGE SCALE GENOMIC DNA]</scope>
</reference>
<evidence type="ECO:0000313" key="2">
    <source>
        <dbReference type="Proteomes" id="UP001054837"/>
    </source>
</evidence>
<evidence type="ECO:0000313" key="1">
    <source>
        <dbReference type="EMBL" id="GIY31982.1"/>
    </source>
</evidence>
<proteinExistence type="predicted"/>
<sequence>MILFSFSTIRQHAMNSHLSIINRRCSPGEQTCPRNGRSFTENSFSRFQDKKKRDSLLKAAISGQQNGGQEPPVNVGLSKGDAERIIWHRNSFRRVDPLPPTPLFVWNERYS</sequence>
<accession>A0AAV4SIF0</accession>
<dbReference type="EMBL" id="BPLQ01007740">
    <property type="protein sequence ID" value="GIY31982.1"/>
    <property type="molecule type" value="Genomic_DNA"/>
</dbReference>
<dbReference type="Proteomes" id="UP001054837">
    <property type="component" value="Unassembled WGS sequence"/>
</dbReference>
<gene>
    <name evidence="1" type="ORF">CDAR_410951</name>
</gene>
<name>A0AAV4SIF0_9ARAC</name>
<protein>
    <submittedName>
        <fullName evidence="1">Uncharacterized protein</fullName>
    </submittedName>
</protein>
<keyword evidence="2" id="KW-1185">Reference proteome</keyword>
<organism evidence="1 2">
    <name type="scientific">Caerostris darwini</name>
    <dbReference type="NCBI Taxonomy" id="1538125"/>
    <lineage>
        <taxon>Eukaryota</taxon>
        <taxon>Metazoa</taxon>
        <taxon>Ecdysozoa</taxon>
        <taxon>Arthropoda</taxon>
        <taxon>Chelicerata</taxon>
        <taxon>Arachnida</taxon>
        <taxon>Araneae</taxon>
        <taxon>Araneomorphae</taxon>
        <taxon>Entelegynae</taxon>
        <taxon>Araneoidea</taxon>
        <taxon>Araneidae</taxon>
        <taxon>Caerostris</taxon>
    </lineage>
</organism>